<dbReference type="PANTHER" id="PTHR36529">
    <property type="entry name" value="SLL1095 PROTEIN"/>
    <property type="match status" value="1"/>
</dbReference>
<sequence length="232" mass="26221">MNLVKDSNSRTAILLFAQSENVESIIKPIFPSVKQNVLLWKKMNGNALKTIQKTKLSYFISTEKNQVGTSFGEKITNAIQHVFDQGFEKVIVIGNDCIELKSHHLLQADRDLKTNSLVIGSDYSGGAYLIGVRKSTFNSANFQRIPWQSKDVFTALQSLYKEQSIAYLPFLNDCDDASDFKKAIHKLSFSDDFRKLLLSFFNSLKVKKNSEIKFISTAYQAVNFNKGSPFPL</sequence>
<dbReference type="PANTHER" id="PTHR36529:SF1">
    <property type="entry name" value="GLYCOSYLTRANSFERASE"/>
    <property type="match status" value="1"/>
</dbReference>
<dbReference type="Proteomes" id="UP001139260">
    <property type="component" value="Unassembled WGS sequence"/>
</dbReference>
<comment type="caution">
    <text evidence="1">The sequence shown here is derived from an EMBL/GenBank/DDBJ whole genome shotgun (WGS) entry which is preliminary data.</text>
</comment>
<dbReference type="RefSeq" id="WP_248427465.1">
    <property type="nucleotide sequence ID" value="NZ_JALNUB010000002.1"/>
</dbReference>
<dbReference type="AlphaFoldDB" id="A0A9X2BNX4"/>
<organism evidence="1 2">
    <name type="scientific">Flavobacterium pygoscelis</name>
    <dbReference type="NCBI Taxonomy" id="2893176"/>
    <lineage>
        <taxon>Bacteria</taxon>
        <taxon>Pseudomonadati</taxon>
        <taxon>Bacteroidota</taxon>
        <taxon>Flavobacteriia</taxon>
        <taxon>Flavobacteriales</taxon>
        <taxon>Flavobacteriaceae</taxon>
        <taxon>Flavobacterium</taxon>
    </lineage>
</organism>
<evidence type="ECO:0000313" key="2">
    <source>
        <dbReference type="Proteomes" id="UP001139260"/>
    </source>
</evidence>
<name>A0A9X2BNX4_9FLAO</name>
<dbReference type="InterPro" id="IPR029044">
    <property type="entry name" value="Nucleotide-diphossugar_trans"/>
</dbReference>
<accession>A0A9X2BNX4</accession>
<proteinExistence type="predicted"/>
<dbReference type="SUPFAM" id="SSF53448">
    <property type="entry name" value="Nucleotide-diphospho-sugar transferases"/>
    <property type="match status" value="1"/>
</dbReference>
<dbReference type="Pfam" id="PF09837">
    <property type="entry name" value="DUF2064"/>
    <property type="match status" value="1"/>
</dbReference>
<reference evidence="1" key="1">
    <citation type="submission" date="2022-04" db="EMBL/GenBank/DDBJ databases">
        <title>Flavobacterium pygoscelis sp. nov. isolated from Chinstrap chick (Pygoscelis antarcticus).</title>
        <authorList>
            <person name="Irgang R."/>
            <person name="Poblete-Morales M."/>
            <person name="Avendano-Herrera R."/>
        </authorList>
    </citation>
    <scope>NUCLEOTIDE SEQUENCE</scope>
    <source>
        <strain evidence="1">I-SCBP12n</strain>
    </source>
</reference>
<evidence type="ECO:0000313" key="1">
    <source>
        <dbReference type="EMBL" id="MCK8140786.1"/>
    </source>
</evidence>
<dbReference type="EMBL" id="JALNUB010000002">
    <property type="protein sequence ID" value="MCK8140786.1"/>
    <property type="molecule type" value="Genomic_DNA"/>
</dbReference>
<keyword evidence="2" id="KW-1185">Reference proteome</keyword>
<dbReference type="InterPro" id="IPR018641">
    <property type="entry name" value="Trfase_1_rSAM/seldom-assoc"/>
</dbReference>
<dbReference type="Gene3D" id="3.90.550.10">
    <property type="entry name" value="Spore Coat Polysaccharide Biosynthesis Protein SpsA, Chain A"/>
    <property type="match status" value="1"/>
</dbReference>
<protein>
    <submittedName>
        <fullName evidence="1">DUF2064 domain-containing protein</fullName>
    </submittedName>
</protein>
<gene>
    <name evidence="1" type="ORF">MW871_02665</name>
</gene>